<dbReference type="RefSeq" id="WP_191799128.1">
    <property type="nucleotide sequence ID" value="NZ_JACSQL010000002.1"/>
</dbReference>
<proteinExistence type="predicted"/>
<accession>A0ABR8SX34</accession>
<comment type="caution">
    <text evidence="1">The sequence shown here is derived from an EMBL/GenBank/DDBJ whole genome shotgun (WGS) entry which is preliminary data.</text>
</comment>
<dbReference type="PROSITE" id="PS51257">
    <property type="entry name" value="PROKAR_LIPOPROTEIN"/>
    <property type="match status" value="1"/>
</dbReference>
<evidence type="ECO:0000313" key="2">
    <source>
        <dbReference type="Proteomes" id="UP000608071"/>
    </source>
</evidence>
<gene>
    <name evidence="1" type="ORF">H9647_07530</name>
</gene>
<dbReference type="EMBL" id="JACSQL010000002">
    <property type="protein sequence ID" value="MBD7967909.1"/>
    <property type="molecule type" value="Genomic_DNA"/>
</dbReference>
<reference evidence="1 2" key="1">
    <citation type="submission" date="2020-08" db="EMBL/GenBank/DDBJ databases">
        <title>A Genomic Blueprint of the Chicken Gut Microbiome.</title>
        <authorList>
            <person name="Gilroy R."/>
            <person name="Ravi A."/>
            <person name="Getino M."/>
            <person name="Pursley I."/>
            <person name="Horton D.L."/>
            <person name="Alikhan N.-F."/>
            <person name="Baker D."/>
            <person name="Gharbi K."/>
            <person name="Hall N."/>
            <person name="Watson M."/>
            <person name="Adriaenssens E.M."/>
            <person name="Foster-Nyarko E."/>
            <person name="Jarju S."/>
            <person name="Secka A."/>
            <person name="Antonio M."/>
            <person name="Oren A."/>
            <person name="Chaudhuri R."/>
            <person name="La Ragione R.M."/>
            <person name="Hildebrand F."/>
            <person name="Pallen M.J."/>
        </authorList>
    </citation>
    <scope>NUCLEOTIDE SEQUENCE [LARGE SCALE GENOMIC DNA]</scope>
    <source>
        <strain evidence="1 2">Sa2BVA9</strain>
    </source>
</reference>
<protein>
    <recommendedName>
        <fullName evidence="3">Lipoprotein</fullName>
    </recommendedName>
</protein>
<dbReference type="Proteomes" id="UP000608071">
    <property type="component" value="Unassembled WGS sequence"/>
</dbReference>
<sequence length="236" mass="26147">MKVRNPITFPSIILLMLVMLISGCSTWNEDVGGAEEGTPGEVNMIVEGGSFIPSMNQSLHLRYDEGMTVYEALDRVASLSKESNQIISVGSTVLDDTLQWKVEKNNKEISADMWGQSIKDKDSLKLSVVPATPIDMSQTGGSGVTLELSGGSNNPELRLTMARLYDPTLTVRDLLMSTDYVQLSDNKKHLQSIDGYTPRISERWIMKVNNKELAEHGLDMVLDPGDEVWVEIVEKI</sequence>
<organism evidence="1 2">
    <name type="scientific">Paenibacillus gallinarum</name>
    <dbReference type="NCBI Taxonomy" id="2762232"/>
    <lineage>
        <taxon>Bacteria</taxon>
        <taxon>Bacillati</taxon>
        <taxon>Bacillota</taxon>
        <taxon>Bacilli</taxon>
        <taxon>Bacillales</taxon>
        <taxon>Paenibacillaceae</taxon>
        <taxon>Paenibacillus</taxon>
    </lineage>
</organism>
<evidence type="ECO:0000313" key="1">
    <source>
        <dbReference type="EMBL" id="MBD7967909.1"/>
    </source>
</evidence>
<name>A0ABR8SX34_9BACL</name>
<evidence type="ECO:0008006" key="3">
    <source>
        <dbReference type="Google" id="ProtNLM"/>
    </source>
</evidence>
<keyword evidence="2" id="KW-1185">Reference proteome</keyword>